<feature type="region of interest" description="Disordered" evidence="1">
    <location>
        <begin position="66"/>
        <end position="87"/>
    </location>
</feature>
<evidence type="ECO:0000256" key="1">
    <source>
        <dbReference type="SAM" id="MobiDB-lite"/>
    </source>
</evidence>
<sequence>MLNLIMEKGGGLGRMRSSYGQQWGVSMWTFPQKKVRRRMGMWGFGERERLNRCEGQFGGGRNLKKGVSEVERQKDGNDSRIDEGPEFDGCKVTEKIQEIPNMAANNTDRRASKVIADSKWDLASQPGMSPPIPDICTPSPPTPMDSAPKEEEPTQPKMEGHCTVAGQPVLLGKTVTGATKTTPSALHTKKTVRSDPGPPMAEQGAAVSPAMRDGGRGAGNPCAVQEEDFDLSITPLEKEPGGQGRQAGPREVWGHPSSEQRVSPGPTPLEDETAGGLGGGDGCASPQGTPALDHNLFGVIQAPDEAEGHGAAVGMGAAWSEPQSLGTASESLEHVGLGLPQDLAMLRASDQPDVNPNQHLHGEDDALENRDTGSEYGGPGHTEYISVFHPVCEDSTLPLETELEQKFSAQYVSVSGCMSRPSTVQSPKPREEPDFDPDSVSDSQLNNITLSEMEDLPAPDSAEGDQQEDASELVCGLIKELSSLNRTVMAAHRELENLRRSNKTSKLPLRRPYGSRRNEV</sequence>
<feature type="compositionally biased region" description="Basic and acidic residues" evidence="1">
    <location>
        <begin position="147"/>
        <end position="160"/>
    </location>
</feature>
<dbReference type="GO" id="GO:1990918">
    <property type="term" value="P:double-strand break repair involved in meiotic recombination"/>
    <property type="evidence" value="ECO:0007669"/>
    <property type="project" value="InterPro"/>
</dbReference>
<feature type="compositionally biased region" description="Acidic residues" evidence="1">
    <location>
        <begin position="452"/>
        <end position="471"/>
    </location>
</feature>
<name>A0A8T3CNB7_9TELE</name>
<dbReference type="EMBL" id="JAERUA010000019">
    <property type="protein sequence ID" value="KAI1886639.1"/>
    <property type="molecule type" value="Genomic_DNA"/>
</dbReference>
<organism evidence="2 3">
    <name type="scientific">Albula goreensis</name>
    <dbReference type="NCBI Taxonomy" id="1534307"/>
    <lineage>
        <taxon>Eukaryota</taxon>
        <taxon>Metazoa</taxon>
        <taxon>Chordata</taxon>
        <taxon>Craniata</taxon>
        <taxon>Vertebrata</taxon>
        <taxon>Euteleostomi</taxon>
        <taxon>Actinopterygii</taxon>
        <taxon>Neopterygii</taxon>
        <taxon>Teleostei</taxon>
        <taxon>Albuliformes</taxon>
        <taxon>Albulidae</taxon>
        <taxon>Albula</taxon>
    </lineage>
</organism>
<dbReference type="AlphaFoldDB" id="A0A8T3CNB7"/>
<evidence type="ECO:0000313" key="2">
    <source>
        <dbReference type="EMBL" id="KAI1886639.1"/>
    </source>
</evidence>
<accession>A0A8T3CNB7</accession>
<evidence type="ECO:0000313" key="3">
    <source>
        <dbReference type="Proteomes" id="UP000829720"/>
    </source>
</evidence>
<feature type="compositionally biased region" description="Polar residues" evidence="1">
    <location>
        <begin position="176"/>
        <end position="185"/>
    </location>
</feature>
<feature type="region of interest" description="Disordered" evidence="1">
    <location>
        <begin position="494"/>
        <end position="520"/>
    </location>
</feature>
<feature type="region of interest" description="Disordered" evidence="1">
    <location>
        <begin position="416"/>
        <end position="471"/>
    </location>
</feature>
<feature type="compositionally biased region" description="Basic and acidic residues" evidence="1">
    <location>
        <begin position="360"/>
        <end position="373"/>
    </location>
</feature>
<feature type="region of interest" description="Disordered" evidence="1">
    <location>
        <begin position="122"/>
        <end position="313"/>
    </location>
</feature>
<reference evidence="2" key="1">
    <citation type="submission" date="2021-01" db="EMBL/GenBank/DDBJ databases">
        <authorList>
            <person name="Zahm M."/>
            <person name="Roques C."/>
            <person name="Cabau C."/>
            <person name="Klopp C."/>
            <person name="Donnadieu C."/>
            <person name="Jouanno E."/>
            <person name="Lampietro C."/>
            <person name="Louis A."/>
            <person name="Herpin A."/>
            <person name="Echchiki A."/>
            <person name="Berthelot C."/>
            <person name="Parey E."/>
            <person name="Roest-Crollius H."/>
            <person name="Braasch I."/>
            <person name="Postlethwait J."/>
            <person name="Bobe J."/>
            <person name="Montfort J."/>
            <person name="Bouchez O."/>
            <person name="Begum T."/>
            <person name="Mejri S."/>
            <person name="Adams A."/>
            <person name="Chen W.-J."/>
            <person name="Guiguen Y."/>
        </authorList>
    </citation>
    <scope>NUCLEOTIDE SEQUENCE</scope>
    <source>
        <tissue evidence="2">Blood</tissue>
    </source>
</reference>
<comment type="caution">
    <text evidence="2">The sequence shown here is derived from an EMBL/GenBank/DDBJ whole genome shotgun (WGS) entry which is preliminary data.</text>
</comment>
<dbReference type="InterPro" id="IPR031441">
    <property type="entry name" value="Brme1"/>
</dbReference>
<feature type="compositionally biased region" description="Pro residues" evidence="1">
    <location>
        <begin position="128"/>
        <end position="143"/>
    </location>
</feature>
<protein>
    <submittedName>
        <fullName evidence="2">Uncharacterized protein</fullName>
    </submittedName>
</protein>
<feature type="compositionally biased region" description="Polar residues" evidence="1">
    <location>
        <begin position="440"/>
        <end position="450"/>
    </location>
</feature>
<proteinExistence type="predicted"/>
<dbReference type="Pfam" id="PF15710">
    <property type="entry name" value="Brme1"/>
    <property type="match status" value="1"/>
</dbReference>
<dbReference type="Proteomes" id="UP000829720">
    <property type="component" value="Unassembled WGS sequence"/>
</dbReference>
<gene>
    <name evidence="2" type="ORF">AGOR_G00197880</name>
</gene>
<feature type="region of interest" description="Disordered" evidence="1">
    <location>
        <begin position="349"/>
        <end position="382"/>
    </location>
</feature>
<keyword evidence="3" id="KW-1185">Reference proteome</keyword>
<dbReference type="OrthoDB" id="9940137at2759"/>